<feature type="signal peptide" evidence="1">
    <location>
        <begin position="1"/>
        <end position="18"/>
    </location>
</feature>
<accession>A0A9N9XRB1</accession>
<organism evidence="3 4">
    <name type="scientific">Phyllotreta striolata</name>
    <name type="common">Striped flea beetle</name>
    <name type="synonym">Crioceris striolata</name>
    <dbReference type="NCBI Taxonomy" id="444603"/>
    <lineage>
        <taxon>Eukaryota</taxon>
        <taxon>Metazoa</taxon>
        <taxon>Ecdysozoa</taxon>
        <taxon>Arthropoda</taxon>
        <taxon>Hexapoda</taxon>
        <taxon>Insecta</taxon>
        <taxon>Pterygota</taxon>
        <taxon>Neoptera</taxon>
        <taxon>Endopterygota</taxon>
        <taxon>Coleoptera</taxon>
        <taxon>Polyphaga</taxon>
        <taxon>Cucujiformia</taxon>
        <taxon>Chrysomeloidea</taxon>
        <taxon>Chrysomelidae</taxon>
        <taxon>Galerucinae</taxon>
        <taxon>Alticini</taxon>
        <taxon>Phyllotreta</taxon>
    </lineage>
</organism>
<proteinExistence type="predicted"/>
<feature type="domain" description="Pesticidal crystal protein" evidence="2">
    <location>
        <begin position="133"/>
        <end position="346"/>
    </location>
</feature>
<feature type="chain" id="PRO_5040311803" description="Pesticidal crystal protein domain-containing protein" evidence="1">
    <location>
        <begin position="19"/>
        <end position="516"/>
    </location>
</feature>
<dbReference type="EMBL" id="OU900101">
    <property type="protein sequence ID" value="CAG9864433.1"/>
    <property type="molecule type" value="Genomic_DNA"/>
</dbReference>
<dbReference type="Pfam" id="PF03945">
    <property type="entry name" value="Endotoxin_N"/>
    <property type="match status" value="1"/>
</dbReference>
<gene>
    <name evidence="3" type="ORF">PHYEVI_LOCUS10688</name>
</gene>
<dbReference type="OrthoDB" id="6672161at2759"/>
<reference evidence="3" key="1">
    <citation type="submission" date="2022-01" db="EMBL/GenBank/DDBJ databases">
        <authorList>
            <person name="King R."/>
        </authorList>
    </citation>
    <scope>NUCLEOTIDE SEQUENCE</scope>
</reference>
<dbReference type="SUPFAM" id="SSF56849">
    <property type="entry name" value="delta-Endotoxin (insectocide), N-terminal domain"/>
    <property type="match status" value="1"/>
</dbReference>
<evidence type="ECO:0000313" key="4">
    <source>
        <dbReference type="Proteomes" id="UP001153712"/>
    </source>
</evidence>
<dbReference type="Proteomes" id="UP001153712">
    <property type="component" value="Chromosome 8"/>
</dbReference>
<protein>
    <recommendedName>
        <fullName evidence="2">Pesticidal crystal protein domain-containing protein</fullName>
    </recommendedName>
</protein>
<dbReference type="Gene3D" id="1.20.190.10">
    <property type="entry name" value="Pesticidal crystal protein, N-terminal domain"/>
    <property type="match status" value="1"/>
</dbReference>
<dbReference type="InterPro" id="IPR005639">
    <property type="entry name" value="Pest_crys_dom_I"/>
</dbReference>
<evidence type="ECO:0000259" key="2">
    <source>
        <dbReference type="Pfam" id="PF03945"/>
    </source>
</evidence>
<evidence type="ECO:0000256" key="1">
    <source>
        <dbReference type="SAM" id="SignalP"/>
    </source>
</evidence>
<keyword evidence="1" id="KW-0732">Signal</keyword>
<dbReference type="GO" id="GO:0001907">
    <property type="term" value="P:symbiont-mediated killing of host cell"/>
    <property type="evidence" value="ECO:0007669"/>
    <property type="project" value="InterPro"/>
</dbReference>
<evidence type="ECO:0000313" key="3">
    <source>
        <dbReference type="EMBL" id="CAG9864433.1"/>
    </source>
</evidence>
<dbReference type="AlphaFoldDB" id="A0A9N9XRB1"/>
<dbReference type="GO" id="GO:0090729">
    <property type="term" value="F:toxin activity"/>
    <property type="evidence" value="ECO:0007669"/>
    <property type="project" value="InterPro"/>
</dbReference>
<keyword evidence="4" id="KW-1185">Reference proteome</keyword>
<dbReference type="InterPro" id="IPR036716">
    <property type="entry name" value="Pest_crys_N_sf"/>
</dbReference>
<sequence length="516" mass="58643">MFSGTVAILFTTFTYVYCGYNTETYHINPQTTRIVYEHSDEDYYVLNVGLPEVLVELIFGNHIKWLGVMGRCRLKHAQSCSFKTFPYAYKGIKVINNNELSSYVHGFGLKYGFPEFDSRPNDYFDVNELAETIISTGATYVPYVGEILSSIVEYFWPKEEVDVWDQIVDKVSDLIDEKIRSAVYDLLAGDLSHYKSRISLLDYEIQHPNITKSLKNHYINIAEDLIGFEKKFVFQNSPDAVNTNFFILPLYSNVITLKMTFYLYGIKNWQLLGLDPDEHVNRLKYYTYKLLYDHEGALNHVNTVVEKKLARAYAYTYPEHIYDTFANLRQFAALNGFEFLPVWKAMVARPLAEARPEIPAVAFSTQFGRNTAKQSAQILQPAVPLQPDVINGTLNVPKKIFIFTTPRNRIGGLKIIYENGDAVFTGPTRKGAHVVVDLQGSDIEFIGVRGTGQIEGMQFGLSDGRKVSAGVATGAFRRFRMKNHRIVGILMTNSLVRVPKEQAANIAVSYQAVYTQ</sequence>
<name>A0A9N9XRB1_PHYSR</name>